<sequence length="167" mass="18524">MVTGLNSLSLAIRCYQCGSEAVFIHYNEAETPKSKLEKLEDTALTLQSCANLEYSFSSWGMYSVDCGEGQICMKTVIDDGFDETGKHHYFTSSRGCAMRNTSFGKIHPLQCGILATNLIPPADMTQNRKNLVCFCESDYCNSSTSVFVAFPVLGFCLIIYSGAKFYY</sequence>
<dbReference type="EMBL" id="CAXLJM020000034">
    <property type="protein sequence ID" value="CAL8103192.1"/>
    <property type="molecule type" value="Genomic_DNA"/>
</dbReference>
<evidence type="ECO:0000313" key="1">
    <source>
        <dbReference type="EMBL" id="CAL8103192.1"/>
    </source>
</evidence>
<reference evidence="1 2" key="1">
    <citation type="submission" date="2024-08" db="EMBL/GenBank/DDBJ databases">
        <authorList>
            <person name="Cucini C."/>
            <person name="Frati F."/>
        </authorList>
    </citation>
    <scope>NUCLEOTIDE SEQUENCE [LARGE SCALE GENOMIC DNA]</scope>
</reference>
<dbReference type="Proteomes" id="UP001642540">
    <property type="component" value="Unassembled WGS sequence"/>
</dbReference>
<keyword evidence="2" id="KW-1185">Reference proteome</keyword>
<gene>
    <name evidence="1" type="ORF">ODALV1_LOCUS11377</name>
</gene>
<comment type="caution">
    <text evidence="1">The sequence shown here is derived from an EMBL/GenBank/DDBJ whole genome shotgun (WGS) entry which is preliminary data.</text>
</comment>
<evidence type="ECO:0000313" key="2">
    <source>
        <dbReference type="Proteomes" id="UP001642540"/>
    </source>
</evidence>
<proteinExistence type="predicted"/>
<accession>A0ABP1QNR8</accession>
<organism evidence="1 2">
    <name type="scientific">Orchesella dallaii</name>
    <dbReference type="NCBI Taxonomy" id="48710"/>
    <lineage>
        <taxon>Eukaryota</taxon>
        <taxon>Metazoa</taxon>
        <taxon>Ecdysozoa</taxon>
        <taxon>Arthropoda</taxon>
        <taxon>Hexapoda</taxon>
        <taxon>Collembola</taxon>
        <taxon>Entomobryomorpha</taxon>
        <taxon>Entomobryoidea</taxon>
        <taxon>Orchesellidae</taxon>
        <taxon>Orchesellinae</taxon>
        <taxon>Orchesella</taxon>
    </lineage>
</organism>
<protein>
    <recommendedName>
        <fullName evidence="3">Protein sleepless</fullName>
    </recommendedName>
</protein>
<name>A0ABP1QNR8_9HEXA</name>
<evidence type="ECO:0008006" key="3">
    <source>
        <dbReference type="Google" id="ProtNLM"/>
    </source>
</evidence>